<evidence type="ECO:0000313" key="3">
    <source>
        <dbReference type="Proteomes" id="UP000809910"/>
    </source>
</evidence>
<evidence type="ECO:0000256" key="1">
    <source>
        <dbReference type="SAM" id="MobiDB-lite"/>
    </source>
</evidence>
<sequence length="814" mass="91776">MKVYIRSVHQITGDRHYNKKEYNKALARYVLGLNALESSITKDPEILTSAAFCDQYAYALSDVLNTQSRIINQFVIDSQSVTTEKLLTSLSFYSSLMTTISHRVRSMNESWEFIRQENKRQTKPKQITIVYTLLTESLELLSDLWSATADEVDSTHPNYERLLHQSSTAMKLAIDVQSRLPESARIDMHCGYLNLLEQLYYFKKDADFREALLINMKKHLEQYQLLSGLQDNPVTQLELISYALLVDVHLHRVSNTQLIAQGQEIIASITERSADNEKVISDFTKLVALSAHFARQGSSSSSSTPVSFSVSRKPLQQTRSVPAHSSSSSSEIHQNTVEQHPLRSAAQLIARNPGRVNQMIDKLYSIGCAEFSRLFPESHIASLVQEYIPSEVKHSVNDFIDQSDETEQFNVLAPALEFIANHYLQQASSHSNEVRRLFEQGEPWQKRAIFLSLNIQTAIRSTPFTAHSKRSRIDSTPDLSLPSSSYSLPEIPVVSEETNKRARKPGDSKTSGVTNTDQLLLSDSEFFTHQDQVLAQWNEVKHSDGLTLDSNKVVNTNISSFLHFDRVIVPSLSLELDSSADKEPSGLDAVTVSIEPVSKGADFVSNLSFFASTSEHKPNQKGLKESHPKVLAFIHAMKNIKGMELQPRQEKRLLANLLTIMGEFFEVDPNPDSPMKKFIAVVLTVESLYKTALVIYPGHEVASIMLQKLQFKNKSMLENRHHYVLLSDDLETQSDKKHFDDAIESAMTDLEVLYSGKTESLVSIVNSLFKYMAGKVLEFKLMNTDDLSDLMEQFHGYGAHPEVSSSCTHKLPFN</sequence>
<accession>A0ABS1W6W7</accession>
<feature type="compositionally biased region" description="Basic and acidic residues" evidence="1">
    <location>
        <begin position="497"/>
        <end position="507"/>
    </location>
</feature>
<dbReference type="EMBL" id="JADWVN010000003">
    <property type="protein sequence ID" value="MBL7525096.1"/>
    <property type="molecule type" value="Genomic_DNA"/>
</dbReference>
<feature type="region of interest" description="Disordered" evidence="1">
    <location>
        <begin position="296"/>
        <end position="337"/>
    </location>
</feature>
<comment type="caution">
    <text evidence="2">The sequence shown here is derived from an EMBL/GenBank/DDBJ whole genome shotgun (WGS) entry which is preliminary data.</text>
</comment>
<dbReference type="RefSeq" id="WP_203113880.1">
    <property type="nucleotide sequence ID" value="NZ_JADWVM010000018.1"/>
</dbReference>
<gene>
    <name evidence="2" type="ORF">I5282_00755</name>
</gene>
<proteinExistence type="predicted"/>
<feature type="region of interest" description="Disordered" evidence="1">
    <location>
        <begin position="466"/>
        <end position="515"/>
    </location>
</feature>
<feature type="compositionally biased region" description="Polar residues" evidence="1">
    <location>
        <begin position="314"/>
        <end position="324"/>
    </location>
</feature>
<dbReference type="Proteomes" id="UP000809910">
    <property type="component" value="Unassembled WGS sequence"/>
</dbReference>
<keyword evidence="3" id="KW-1185">Reference proteome</keyword>
<evidence type="ECO:0008006" key="4">
    <source>
        <dbReference type="Google" id="ProtNLM"/>
    </source>
</evidence>
<reference evidence="2 3" key="1">
    <citation type="submission" date="2020-12" db="EMBL/GenBank/DDBJ databases">
        <title>WGS of Legionella: environmental sample.</title>
        <authorList>
            <person name="Cristino S."/>
            <person name="Girolamini L."/>
            <person name="Salaris S."/>
            <person name="Pascale M.R."/>
            <person name="Mazzotta M."/>
            <person name="Orsini M."/>
            <person name="Grottola A."/>
        </authorList>
    </citation>
    <scope>NUCLEOTIDE SEQUENCE [LARGE SCALE GENOMIC DNA]</scope>
    <source>
        <strain evidence="2 3">30cs62</strain>
    </source>
</reference>
<feature type="compositionally biased region" description="Low complexity" evidence="1">
    <location>
        <begin position="298"/>
        <end position="311"/>
    </location>
</feature>
<name>A0ABS1W6W7_9GAMM</name>
<organism evidence="2 3">
    <name type="scientific">Legionella bononiensis</name>
    <dbReference type="NCBI Taxonomy" id="2793102"/>
    <lineage>
        <taxon>Bacteria</taxon>
        <taxon>Pseudomonadati</taxon>
        <taxon>Pseudomonadota</taxon>
        <taxon>Gammaproteobacteria</taxon>
        <taxon>Legionellales</taxon>
        <taxon>Legionellaceae</taxon>
        <taxon>Legionella</taxon>
    </lineage>
</organism>
<feature type="compositionally biased region" description="Low complexity" evidence="1">
    <location>
        <begin position="476"/>
        <end position="489"/>
    </location>
</feature>
<evidence type="ECO:0000313" key="2">
    <source>
        <dbReference type="EMBL" id="MBL7525096.1"/>
    </source>
</evidence>
<protein>
    <recommendedName>
        <fullName evidence="4">Substrate of the Dot/Icm secretion system</fullName>
    </recommendedName>
</protein>